<dbReference type="Proteomes" id="UP001199296">
    <property type="component" value="Unassembled WGS sequence"/>
</dbReference>
<evidence type="ECO:0000313" key="2">
    <source>
        <dbReference type="EMBL" id="MCC3144688.1"/>
    </source>
</evidence>
<feature type="transmembrane region" description="Helical" evidence="1">
    <location>
        <begin position="12"/>
        <end position="34"/>
    </location>
</feature>
<sequence>MEKMPKALKLFLLYALVQLVFHTIGEYTICGIFYTMEGQGFLEHQLLMFSAITGDVFIGLGLFLILAFVNKRSDWFLDKWERKDIVIYLLYSILISFYFEIHALHTSRWGYQTDMPLVPGTPIGLVPVLYLIIVLPLALIVTKKIYQSKFA</sequence>
<name>A0AAW4WUB2_9FIRM</name>
<protein>
    <submittedName>
        <fullName evidence="2">Uncharacterized protein</fullName>
    </submittedName>
</protein>
<dbReference type="EMBL" id="JAJFAT010000005">
    <property type="protein sequence ID" value="MCC3144688.1"/>
    <property type="molecule type" value="Genomic_DNA"/>
</dbReference>
<keyword evidence="1" id="KW-0812">Transmembrane</keyword>
<dbReference type="AlphaFoldDB" id="A0AAW4WUB2"/>
<dbReference type="RefSeq" id="WP_229344672.1">
    <property type="nucleotide sequence ID" value="NZ_JAJFAT010000005.1"/>
</dbReference>
<gene>
    <name evidence="2" type="ORF">LJ207_05025</name>
</gene>
<keyword evidence="1" id="KW-0472">Membrane</keyword>
<comment type="caution">
    <text evidence="2">The sequence shown here is derived from an EMBL/GenBank/DDBJ whole genome shotgun (WGS) entry which is preliminary data.</text>
</comment>
<reference evidence="2 3" key="1">
    <citation type="submission" date="2021-10" db="EMBL/GenBank/DDBJ databases">
        <authorList>
            <person name="Grouzdev D.S."/>
            <person name="Pantiukh K.S."/>
            <person name="Krutkina M.S."/>
        </authorList>
    </citation>
    <scope>NUCLEOTIDE SEQUENCE [LARGE SCALE GENOMIC DNA]</scope>
    <source>
        <strain evidence="2 3">Z-7514</strain>
    </source>
</reference>
<proteinExistence type="predicted"/>
<feature type="transmembrane region" description="Helical" evidence="1">
    <location>
        <begin position="124"/>
        <end position="142"/>
    </location>
</feature>
<keyword evidence="3" id="KW-1185">Reference proteome</keyword>
<evidence type="ECO:0000256" key="1">
    <source>
        <dbReference type="SAM" id="Phobius"/>
    </source>
</evidence>
<accession>A0AAW4WUB2</accession>
<feature type="transmembrane region" description="Helical" evidence="1">
    <location>
        <begin position="85"/>
        <end position="104"/>
    </location>
</feature>
<organism evidence="2 3">
    <name type="scientific">Halanaerobium polyolivorans</name>
    <dbReference type="NCBI Taxonomy" id="2886943"/>
    <lineage>
        <taxon>Bacteria</taxon>
        <taxon>Bacillati</taxon>
        <taxon>Bacillota</taxon>
        <taxon>Clostridia</taxon>
        <taxon>Halanaerobiales</taxon>
        <taxon>Halanaerobiaceae</taxon>
        <taxon>Halanaerobium</taxon>
    </lineage>
</organism>
<evidence type="ECO:0000313" key="3">
    <source>
        <dbReference type="Proteomes" id="UP001199296"/>
    </source>
</evidence>
<keyword evidence="1" id="KW-1133">Transmembrane helix</keyword>
<feature type="transmembrane region" description="Helical" evidence="1">
    <location>
        <begin position="46"/>
        <end position="69"/>
    </location>
</feature>